<protein>
    <recommendedName>
        <fullName evidence="3">Type II secretion system protein GspE N-terminal domain-containing protein</fullName>
    </recommendedName>
</protein>
<dbReference type="Proteomes" id="UP000231019">
    <property type="component" value="Unassembled WGS sequence"/>
</dbReference>
<proteinExistence type="predicted"/>
<accession>A0A2M7G560</accession>
<evidence type="ECO:0000313" key="2">
    <source>
        <dbReference type="Proteomes" id="UP000231019"/>
    </source>
</evidence>
<organism evidence="1 2">
    <name type="scientific">bacterium (Candidatus Blackallbacteria) CG17_big_fil_post_rev_8_21_14_2_50_48_46</name>
    <dbReference type="NCBI Taxonomy" id="2014261"/>
    <lineage>
        <taxon>Bacteria</taxon>
        <taxon>Candidatus Blackallbacteria</taxon>
    </lineage>
</organism>
<dbReference type="AlphaFoldDB" id="A0A2M7G560"/>
<name>A0A2M7G560_9BACT</name>
<sequence>MLPKRTESIDRILLEKGLITPEQLTSALQYQCRLPRGQEMTLAEVVVALEFVSEDEIQVALGEKPPIEDVLLQQLIKDGLIQQSQLEDALKNRESSGEEKRMGTVLLEMGYTTKEMIEAALQHYYKKQPHTSSTPSYNTPPTVNTAEQFVQPQAPQPPTSQNEEENTPLGQALIRKGYITAEELQDAIDYQFRLPRILHKPIGEILVLLGYISQSQLNETLKEQSAPASDSLGQVLVTLGIIQQWQLSHVLTLKYQPEHAHKKVGTLLVEMGYARRHEIEAGMKEYLARQQQRSN</sequence>
<dbReference type="InterPro" id="IPR037257">
    <property type="entry name" value="T2SS_E_N_sf"/>
</dbReference>
<comment type="caution">
    <text evidence="1">The sequence shown here is derived from an EMBL/GenBank/DDBJ whole genome shotgun (WGS) entry which is preliminary data.</text>
</comment>
<dbReference type="EMBL" id="PFFQ01000031">
    <property type="protein sequence ID" value="PIW17041.1"/>
    <property type="molecule type" value="Genomic_DNA"/>
</dbReference>
<evidence type="ECO:0000313" key="1">
    <source>
        <dbReference type="EMBL" id="PIW17041.1"/>
    </source>
</evidence>
<evidence type="ECO:0008006" key="3">
    <source>
        <dbReference type="Google" id="ProtNLM"/>
    </source>
</evidence>
<reference evidence="1 2" key="1">
    <citation type="submission" date="2017-09" db="EMBL/GenBank/DDBJ databases">
        <title>Depth-based differentiation of microbial function through sediment-hosted aquifers and enrichment of novel symbionts in the deep terrestrial subsurface.</title>
        <authorList>
            <person name="Probst A.J."/>
            <person name="Ladd B."/>
            <person name="Jarett J.K."/>
            <person name="Geller-Mcgrath D.E."/>
            <person name="Sieber C.M."/>
            <person name="Emerson J.B."/>
            <person name="Anantharaman K."/>
            <person name="Thomas B.C."/>
            <person name="Malmstrom R."/>
            <person name="Stieglmeier M."/>
            <person name="Klingl A."/>
            <person name="Woyke T."/>
            <person name="Ryan C.M."/>
            <person name="Banfield J.F."/>
        </authorList>
    </citation>
    <scope>NUCLEOTIDE SEQUENCE [LARGE SCALE GENOMIC DNA]</scope>
    <source>
        <strain evidence="1">CG17_big_fil_post_rev_8_21_14_2_50_48_46</strain>
    </source>
</reference>
<gene>
    <name evidence="1" type="ORF">COW36_10395</name>
</gene>
<dbReference type="SUPFAM" id="SSF160246">
    <property type="entry name" value="EspE N-terminal domain-like"/>
    <property type="match status" value="3"/>
</dbReference>